<keyword evidence="1" id="KW-0547">Nucleotide-binding</keyword>
<keyword evidence="1" id="KW-0067">ATP-binding</keyword>
<dbReference type="GO" id="GO:0009228">
    <property type="term" value="P:thiamine biosynthetic process"/>
    <property type="evidence" value="ECO:0007669"/>
    <property type="project" value="UniProtKB-KW"/>
</dbReference>
<feature type="binding site" evidence="1">
    <location>
        <position position="327"/>
    </location>
    <ligand>
        <name>substrate</name>
    </ligand>
</feature>
<dbReference type="SUPFAM" id="SSF55326">
    <property type="entry name" value="PurM N-terminal domain-like"/>
    <property type="match status" value="1"/>
</dbReference>
<feature type="binding site" evidence="1">
    <location>
        <position position="31"/>
    </location>
    <ligand>
        <name>Mg(2+)</name>
        <dbReference type="ChEBI" id="CHEBI:18420"/>
        <label>3</label>
    </ligand>
</feature>
<dbReference type="GO" id="GO:0005524">
    <property type="term" value="F:ATP binding"/>
    <property type="evidence" value="ECO:0007669"/>
    <property type="project" value="UniProtKB-UniRule"/>
</dbReference>
<dbReference type="Gene3D" id="3.90.650.10">
    <property type="entry name" value="PurM-like C-terminal domain"/>
    <property type="match status" value="1"/>
</dbReference>
<dbReference type="InterPro" id="IPR006283">
    <property type="entry name" value="ThiL-like"/>
</dbReference>
<dbReference type="Pfam" id="PF00586">
    <property type="entry name" value="AIRS"/>
    <property type="match status" value="1"/>
</dbReference>
<dbReference type="GO" id="GO:0000287">
    <property type="term" value="F:magnesium ion binding"/>
    <property type="evidence" value="ECO:0007669"/>
    <property type="project" value="UniProtKB-UniRule"/>
</dbReference>
<feature type="binding site" evidence="1">
    <location>
        <position position="54"/>
    </location>
    <ligand>
        <name>substrate</name>
    </ligand>
</feature>
<reference evidence="4 5" key="1">
    <citation type="journal article" date="2014" name="BMC Genomics">
        <title>Comparison of environmental and isolate Sulfobacillus genomes reveals diverse carbon, sulfur, nitrogen, and hydrogen metabolisms.</title>
        <authorList>
            <person name="Justice N.B."/>
            <person name="Norman A."/>
            <person name="Brown C.T."/>
            <person name="Singh A."/>
            <person name="Thomas B.C."/>
            <person name="Banfield J.F."/>
        </authorList>
    </citation>
    <scope>NUCLEOTIDE SEQUENCE [LARGE SCALE GENOMIC DNA]</scope>
    <source>
        <strain evidence="4">AMDSBA3</strain>
    </source>
</reference>
<keyword evidence="1" id="KW-0460">Magnesium</keyword>
<keyword evidence="1" id="KW-0808">Transferase</keyword>
<evidence type="ECO:0000259" key="2">
    <source>
        <dbReference type="Pfam" id="PF00586"/>
    </source>
</evidence>
<dbReference type="InterPro" id="IPR036921">
    <property type="entry name" value="PurM-like_N_sf"/>
</dbReference>
<dbReference type="InterPro" id="IPR010918">
    <property type="entry name" value="PurM-like_C_dom"/>
</dbReference>
<comment type="catalytic activity">
    <reaction evidence="1">
        <text>thiamine phosphate + ATP = thiamine diphosphate + ADP</text>
        <dbReference type="Rhea" id="RHEA:15913"/>
        <dbReference type="ChEBI" id="CHEBI:30616"/>
        <dbReference type="ChEBI" id="CHEBI:37575"/>
        <dbReference type="ChEBI" id="CHEBI:58937"/>
        <dbReference type="ChEBI" id="CHEBI:456216"/>
        <dbReference type="EC" id="2.7.4.16"/>
    </reaction>
</comment>
<feature type="binding site" evidence="1">
    <location>
        <position position="76"/>
    </location>
    <ligand>
        <name>Mg(2+)</name>
        <dbReference type="ChEBI" id="CHEBI:18420"/>
        <label>3</label>
    </ligand>
</feature>
<feature type="binding site" evidence="1">
    <location>
        <position position="76"/>
    </location>
    <ligand>
        <name>Mg(2+)</name>
        <dbReference type="ChEBI" id="CHEBI:18420"/>
        <label>4</label>
    </ligand>
</feature>
<keyword evidence="1" id="KW-0479">Metal-binding</keyword>
<protein>
    <recommendedName>
        <fullName evidence="1">Thiamine-monophosphate kinase</fullName>
        <shortName evidence="1">TMP kinase</shortName>
        <shortName evidence="1">Thiamine-phosphate kinase</shortName>
        <ecNumber evidence="1">2.7.4.16</ecNumber>
    </recommendedName>
</protein>
<organism evidence="4 5">
    <name type="scientific">Sulfobacillus acidophilus</name>
    <dbReference type="NCBI Taxonomy" id="53633"/>
    <lineage>
        <taxon>Bacteria</taxon>
        <taxon>Bacillati</taxon>
        <taxon>Bacillota</taxon>
        <taxon>Clostridia</taxon>
        <taxon>Eubacteriales</taxon>
        <taxon>Clostridiales Family XVII. Incertae Sedis</taxon>
        <taxon>Sulfobacillus</taxon>
    </lineage>
</organism>
<dbReference type="InterPro" id="IPR036676">
    <property type="entry name" value="PurM-like_C_sf"/>
</dbReference>
<evidence type="ECO:0000256" key="1">
    <source>
        <dbReference type="HAMAP-Rule" id="MF_02128"/>
    </source>
</evidence>
<comment type="similarity">
    <text evidence="1">Belongs to the thiamine-monophosphate kinase family.</text>
</comment>
<evidence type="ECO:0000259" key="3">
    <source>
        <dbReference type="Pfam" id="PF02769"/>
    </source>
</evidence>
<accession>A0A2T2WDX4</accession>
<dbReference type="Proteomes" id="UP000241848">
    <property type="component" value="Unassembled WGS sequence"/>
</dbReference>
<name>A0A2T2WDX4_9FIRM</name>
<keyword evidence="1" id="KW-0784">Thiamine biosynthesis</keyword>
<dbReference type="EMBL" id="PXYV01000062">
    <property type="protein sequence ID" value="PSR20455.1"/>
    <property type="molecule type" value="Genomic_DNA"/>
</dbReference>
<proteinExistence type="inferred from homology"/>
<comment type="function">
    <text evidence="1">Catalyzes the ATP-dependent phosphorylation of thiamine-monophosphate (TMP) to form thiamine-pyrophosphate (TPP), the active form of vitamin B1.</text>
</comment>
<evidence type="ECO:0000313" key="5">
    <source>
        <dbReference type="Proteomes" id="UP000241848"/>
    </source>
</evidence>
<feature type="binding site" evidence="1">
    <location>
        <position position="217"/>
    </location>
    <ligand>
        <name>Mg(2+)</name>
        <dbReference type="ChEBI" id="CHEBI:18420"/>
        <label>3</label>
    </ligand>
</feature>
<comment type="caution">
    <text evidence="4">The sequence shown here is derived from an EMBL/GenBank/DDBJ whole genome shotgun (WGS) entry which is preliminary data.</text>
</comment>
<dbReference type="NCBIfam" id="TIGR01379">
    <property type="entry name" value="thiL"/>
    <property type="match status" value="1"/>
</dbReference>
<feature type="binding site" evidence="1">
    <location>
        <position position="47"/>
    </location>
    <ligand>
        <name>Mg(2+)</name>
        <dbReference type="ChEBI" id="CHEBI:18420"/>
        <label>1</label>
    </ligand>
</feature>
<feature type="binding site" evidence="1">
    <location>
        <position position="76"/>
    </location>
    <ligand>
        <name>Mg(2+)</name>
        <dbReference type="ChEBI" id="CHEBI:18420"/>
        <label>2</label>
    </ligand>
</feature>
<dbReference type="PANTHER" id="PTHR30270:SF0">
    <property type="entry name" value="THIAMINE-MONOPHOSPHATE KINASE"/>
    <property type="match status" value="1"/>
</dbReference>
<feature type="binding site" evidence="1">
    <location>
        <position position="45"/>
    </location>
    <ligand>
        <name>Mg(2+)</name>
        <dbReference type="ChEBI" id="CHEBI:18420"/>
        <label>4</label>
    </ligand>
</feature>
<dbReference type="Pfam" id="PF02769">
    <property type="entry name" value="AIRS_C"/>
    <property type="match status" value="1"/>
</dbReference>
<gene>
    <name evidence="1 4" type="primary">thiL</name>
    <name evidence="4" type="ORF">C7B45_14905</name>
</gene>
<feature type="binding site" evidence="1">
    <location>
        <position position="270"/>
    </location>
    <ligand>
        <name>substrate</name>
    </ligand>
</feature>
<dbReference type="UniPathway" id="UPA00060">
    <property type="reaction ID" value="UER00142"/>
</dbReference>
<feature type="binding site" evidence="1">
    <location>
        <position position="220"/>
    </location>
    <ligand>
        <name>Mg(2+)</name>
        <dbReference type="ChEBI" id="CHEBI:18420"/>
        <label>5</label>
    </ligand>
</feature>
<comment type="pathway">
    <text evidence="1">Cofactor biosynthesis; thiamine diphosphate biosynthesis; thiamine diphosphate from thiamine phosphate: step 1/1.</text>
</comment>
<feature type="domain" description="PurM-like C-terminal" evidence="3">
    <location>
        <begin position="154"/>
        <end position="309"/>
    </location>
</feature>
<dbReference type="PANTHER" id="PTHR30270">
    <property type="entry name" value="THIAMINE-MONOPHOSPHATE KINASE"/>
    <property type="match status" value="1"/>
</dbReference>
<feature type="binding site" evidence="1">
    <location>
        <position position="47"/>
    </location>
    <ligand>
        <name>Mg(2+)</name>
        <dbReference type="ChEBI" id="CHEBI:18420"/>
        <label>2</label>
    </ligand>
</feature>
<keyword evidence="1 4" id="KW-0418">Kinase</keyword>
<feature type="binding site" evidence="1">
    <location>
        <position position="106"/>
    </location>
    <ligand>
        <name>ATP</name>
        <dbReference type="ChEBI" id="CHEBI:30616"/>
    </ligand>
</feature>
<dbReference type="SUPFAM" id="SSF56042">
    <property type="entry name" value="PurM C-terminal domain-like"/>
    <property type="match status" value="1"/>
</dbReference>
<feature type="binding site" evidence="1">
    <location>
        <position position="124"/>
    </location>
    <ligand>
        <name>Mg(2+)</name>
        <dbReference type="ChEBI" id="CHEBI:18420"/>
        <label>1</label>
    </ligand>
</feature>
<comment type="caution">
    <text evidence="1">Lacks conserved residue(s) required for the propagation of feature annotation.</text>
</comment>
<feature type="binding site" evidence="1">
    <location>
        <begin position="123"/>
        <end position="124"/>
    </location>
    <ligand>
        <name>ATP</name>
        <dbReference type="ChEBI" id="CHEBI:30616"/>
    </ligand>
</feature>
<dbReference type="GO" id="GO:0009229">
    <property type="term" value="P:thiamine diphosphate biosynthetic process"/>
    <property type="evidence" value="ECO:0007669"/>
    <property type="project" value="UniProtKB-UniRule"/>
</dbReference>
<sequence length="332" mass="35811">MPGRLNERSVIAMIKEMQPPSPRGVLGIGDDAAFVPRAEQGWLLSQDMLVEDIHFRKRWATPEQIGAKAAEVNLSDMAAMGATARFALTSIAIAPDTPLNWIRRLYRGVQAAFSPRGVVILGGDTVASPDKLVLDVVILGTPSQTGPVLRRGARVGDRLLVSGTLGDSHAGLVLLERRHGRMTSSQSDAPLLRAHLEPKAQVELGVGVAPLVHAMTDISDGLAQELVEVIEVSGLGADIWLDSLPTSPAMRALAERLGEDAIRWAVFGGEDYQLLMAVDPSHVPHICTMSRQWGIDVTEIGVVTSKGGVRWIKNEEPVEMRGEGLAFEHFAH</sequence>
<feature type="domain" description="PurM-like N-terminal" evidence="2">
    <location>
        <begin position="29"/>
        <end position="140"/>
    </location>
</feature>
<dbReference type="CDD" id="cd02194">
    <property type="entry name" value="ThiL"/>
    <property type="match status" value="1"/>
</dbReference>
<feature type="binding site" evidence="1">
    <location>
        <position position="31"/>
    </location>
    <ligand>
        <name>Mg(2+)</name>
        <dbReference type="ChEBI" id="CHEBI:18420"/>
        <label>4</label>
    </ligand>
</feature>
<dbReference type="GO" id="GO:0009030">
    <property type="term" value="F:thiamine-phosphate kinase activity"/>
    <property type="evidence" value="ECO:0007669"/>
    <property type="project" value="UniProtKB-UniRule"/>
</dbReference>
<dbReference type="EC" id="2.7.4.16" evidence="1"/>
<comment type="miscellaneous">
    <text evidence="1">Reaction mechanism of ThiL seems to utilize a direct, inline transfer of the gamma-phosphate of ATP to TMP rather than a phosphorylated enzyme intermediate.</text>
</comment>
<dbReference type="HAMAP" id="MF_02128">
    <property type="entry name" value="TMP_kinase"/>
    <property type="match status" value="1"/>
</dbReference>
<dbReference type="Gene3D" id="3.30.1330.10">
    <property type="entry name" value="PurM-like, N-terminal domain"/>
    <property type="match status" value="1"/>
</dbReference>
<dbReference type="PIRSF" id="PIRSF005303">
    <property type="entry name" value="Thiam_monoph_kin"/>
    <property type="match status" value="1"/>
</dbReference>
<feature type="binding site" evidence="1">
    <location>
        <position position="219"/>
    </location>
    <ligand>
        <name>ATP</name>
        <dbReference type="ChEBI" id="CHEBI:30616"/>
    </ligand>
</feature>
<dbReference type="AlphaFoldDB" id="A0A2T2WDX4"/>
<dbReference type="InterPro" id="IPR016188">
    <property type="entry name" value="PurM-like_N"/>
</dbReference>
<feature type="binding site" evidence="1">
    <location>
        <position position="150"/>
    </location>
    <ligand>
        <name>ATP</name>
        <dbReference type="ChEBI" id="CHEBI:30616"/>
    </ligand>
</feature>
<evidence type="ECO:0000313" key="4">
    <source>
        <dbReference type="EMBL" id="PSR20455.1"/>
    </source>
</evidence>